<feature type="transmembrane region" description="Helical" evidence="7">
    <location>
        <begin position="159"/>
        <end position="183"/>
    </location>
</feature>
<feature type="transmembrane region" description="Helical" evidence="7">
    <location>
        <begin position="23"/>
        <end position="43"/>
    </location>
</feature>
<sequence>MFNSSFTLMRDDNYRIFSAGQGISWLGSVMQSVAQGWLVWSITKSPAQLALAAIMVSFPVLLLSLPGGVAADRFDKRALLAITQGGSMIPPLFLGILALRGEATTPAIMFLASCQGVLNAFELPTRQALLAELVPRDRLGQAVAVNAVSFNATRLFGPAAAGCIIAAFGVAPCFFLNAASYLVGMASLLLLRLHCREAEHPLRSQVLPVSELREGLGFVLGKKEVRQLLLSVLLVSVFAIPFVPLLPVFAELFRSGPRGLGFMSACLGSGSLLAALALASFDHLPHPDSDGAGWGVLFALALLLFSRSTDYPLALGALAVAGAALVVFLARANRSLQRACPDRLRGRVMGVYTLFLLGMAPVGSALMGGIAARLGACSALTLTSALCVAGLSLLQLKSRRRAPVTVTCDTLWSGTLSRNEGGDVGKGAIHRTL</sequence>
<keyword evidence="9" id="KW-1185">Reference proteome</keyword>
<feature type="transmembrane region" description="Helical" evidence="7">
    <location>
        <begin position="78"/>
        <end position="99"/>
    </location>
</feature>
<feature type="transmembrane region" description="Helical" evidence="7">
    <location>
        <begin position="378"/>
        <end position="396"/>
    </location>
</feature>
<dbReference type="RefSeq" id="WP_199387776.1">
    <property type="nucleotide sequence ID" value="NZ_JAEMHL010000001.1"/>
</dbReference>
<proteinExistence type="predicted"/>
<dbReference type="InterPro" id="IPR036259">
    <property type="entry name" value="MFS_trans_sf"/>
</dbReference>
<dbReference type="InterPro" id="IPR010290">
    <property type="entry name" value="TM_effector"/>
</dbReference>
<feature type="transmembrane region" description="Helical" evidence="7">
    <location>
        <begin position="313"/>
        <end position="330"/>
    </location>
</feature>
<evidence type="ECO:0000256" key="2">
    <source>
        <dbReference type="ARBA" id="ARBA00022448"/>
    </source>
</evidence>
<dbReference type="Pfam" id="PF05977">
    <property type="entry name" value="MFS_3"/>
    <property type="match status" value="1"/>
</dbReference>
<keyword evidence="5 7" id="KW-1133">Transmembrane helix</keyword>
<keyword evidence="6 7" id="KW-0472">Membrane</keyword>
<protein>
    <submittedName>
        <fullName evidence="8">MFS transporter</fullName>
    </submittedName>
</protein>
<reference evidence="8 9" key="1">
    <citation type="submission" date="2020-12" db="EMBL/GenBank/DDBJ databases">
        <title>Geomonas sp. Red421, isolated from paddy soil.</title>
        <authorList>
            <person name="Xu Z."/>
            <person name="Zhang Z."/>
            <person name="Masuda Y."/>
            <person name="Itoh H."/>
            <person name="Senoo K."/>
        </authorList>
    </citation>
    <scope>NUCLEOTIDE SEQUENCE [LARGE SCALE GENOMIC DNA]</scope>
    <source>
        <strain evidence="8 9">Red421</strain>
    </source>
</reference>
<comment type="subcellular location">
    <subcellularLocation>
        <location evidence="1">Cell membrane</location>
        <topology evidence="1">Multi-pass membrane protein</topology>
    </subcellularLocation>
</comment>
<feature type="transmembrane region" description="Helical" evidence="7">
    <location>
        <begin position="351"/>
        <end position="372"/>
    </location>
</feature>
<organism evidence="8 9">
    <name type="scientific">Geomonas anaerohicana</name>
    <dbReference type="NCBI Taxonomy" id="2798583"/>
    <lineage>
        <taxon>Bacteria</taxon>
        <taxon>Pseudomonadati</taxon>
        <taxon>Thermodesulfobacteriota</taxon>
        <taxon>Desulfuromonadia</taxon>
        <taxon>Geobacterales</taxon>
        <taxon>Geobacteraceae</taxon>
        <taxon>Geomonas</taxon>
    </lineage>
</organism>
<dbReference type="PANTHER" id="PTHR23513">
    <property type="entry name" value="INTEGRAL MEMBRANE EFFLUX PROTEIN-RELATED"/>
    <property type="match status" value="1"/>
</dbReference>
<dbReference type="EMBL" id="JAEMHL010000001">
    <property type="protein sequence ID" value="MBJ6749238.1"/>
    <property type="molecule type" value="Genomic_DNA"/>
</dbReference>
<evidence type="ECO:0000256" key="4">
    <source>
        <dbReference type="ARBA" id="ARBA00022692"/>
    </source>
</evidence>
<accession>A0ABS0YA98</accession>
<evidence type="ECO:0000256" key="7">
    <source>
        <dbReference type="SAM" id="Phobius"/>
    </source>
</evidence>
<feature type="transmembrane region" description="Helical" evidence="7">
    <location>
        <begin position="262"/>
        <end position="279"/>
    </location>
</feature>
<evidence type="ECO:0000256" key="1">
    <source>
        <dbReference type="ARBA" id="ARBA00004651"/>
    </source>
</evidence>
<feature type="transmembrane region" description="Helical" evidence="7">
    <location>
        <begin position="228"/>
        <end position="250"/>
    </location>
</feature>
<evidence type="ECO:0000256" key="5">
    <source>
        <dbReference type="ARBA" id="ARBA00022989"/>
    </source>
</evidence>
<dbReference type="Proteomes" id="UP000614714">
    <property type="component" value="Unassembled WGS sequence"/>
</dbReference>
<dbReference type="SUPFAM" id="SSF103473">
    <property type="entry name" value="MFS general substrate transporter"/>
    <property type="match status" value="1"/>
</dbReference>
<name>A0ABS0YA98_9BACT</name>
<comment type="caution">
    <text evidence="8">The sequence shown here is derived from an EMBL/GenBank/DDBJ whole genome shotgun (WGS) entry which is preliminary data.</text>
</comment>
<evidence type="ECO:0000256" key="3">
    <source>
        <dbReference type="ARBA" id="ARBA00022475"/>
    </source>
</evidence>
<evidence type="ECO:0000313" key="9">
    <source>
        <dbReference type="Proteomes" id="UP000614714"/>
    </source>
</evidence>
<dbReference type="Gene3D" id="1.20.1250.20">
    <property type="entry name" value="MFS general substrate transporter like domains"/>
    <property type="match status" value="1"/>
</dbReference>
<evidence type="ECO:0000256" key="6">
    <source>
        <dbReference type="ARBA" id="ARBA00023136"/>
    </source>
</evidence>
<dbReference type="CDD" id="cd06173">
    <property type="entry name" value="MFS_MefA_like"/>
    <property type="match status" value="1"/>
</dbReference>
<feature type="transmembrane region" description="Helical" evidence="7">
    <location>
        <begin position="49"/>
        <end position="71"/>
    </location>
</feature>
<evidence type="ECO:0000313" key="8">
    <source>
        <dbReference type="EMBL" id="MBJ6749238.1"/>
    </source>
</evidence>
<dbReference type="PANTHER" id="PTHR23513:SF11">
    <property type="entry name" value="STAPHYLOFERRIN A TRANSPORTER"/>
    <property type="match status" value="1"/>
</dbReference>
<feature type="transmembrane region" description="Helical" evidence="7">
    <location>
        <begin position="291"/>
        <end position="307"/>
    </location>
</feature>
<keyword evidence="2" id="KW-0813">Transport</keyword>
<keyword evidence="3" id="KW-1003">Cell membrane</keyword>
<gene>
    <name evidence="8" type="ORF">JFN91_03340</name>
</gene>
<keyword evidence="4 7" id="KW-0812">Transmembrane</keyword>